<keyword evidence="16" id="KW-1185">Reference proteome</keyword>
<keyword evidence="7 14" id="KW-0812">Transmembrane</keyword>
<dbReference type="PROSITE" id="PS51257">
    <property type="entry name" value="PROKAR_LIPOPROTEIN"/>
    <property type="match status" value="1"/>
</dbReference>
<dbReference type="FunFam" id="1.10.1450.10:FF:000007">
    <property type="entry name" value="Tetraspanin"/>
    <property type="match status" value="1"/>
</dbReference>
<dbReference type="OrthoDB" id="2014092at2759"/>
<dbReference type="GO" id="GO:0046930">
    <property type="term" value="C:pore complex"/>
    <property type="evidence" value="ECO:0007669"/>
    <property type="project" value="UniProtKB-ARBA"/>
</dbReference>
<evidence type="ECO:0000256" key="13">
    <source>
        <dbReference type="PIRSR" id="PIRSR002419-1"/>
    </source>
</evidence>
<dbReference type="HOGENOM" id="CLU_055524_0_0_1"/>
<dbReference type="GO" id="GO:0005912">
    <property type="term" value="C:adherens junction"/>
    <property type="evidence" value="ECO:0007669"/>
    <property type="project" value="UniProtKB-SubCell"/>
</dbReference>
<gene>
    <name evidence="15" type="ORF">NEMVEDRAFT_v1g171968</name>
</gene>
<keyword evidence="10 14" id="KW-0472">Membrane</keyword>
<dbReference type="PANTHER" id="PTHR19282">
    <property type="entry name" value="TETRASPANIN"/>
    <property type="match status" value="1"/>
</dbReference>
<dbReference type="GO" id="GO:0005886">
    <property type="term" value="C:plasma membrane"/>
    <property type="evidence" value="ECO:0000318"/>
    <property type="project" value="GO_Central"/>
</dbReference>
<dbReference type="EMBL" id="DS469702">
    <property type="protein sequence ID" value="EDO35297.1"/>
    <property type="molecule type" value="Genomic_DNA"/>
</dbReference>
<organism evidence="15 16">
    <name type="scientific">Nematostella vectensis</name>
    <name type="common">Starlet sea anemone</name>
    <dbReference type="NCBI Taxonomy" id="45351"/>
    <lineage>
        <taxon>Eukaryota</taxon>
        <taxon>Metazoa</taxon>
        <taxon>Cnidaria</taxon>
        <taxon>Anthozoa</taxon>
        <taxon>Hexacorallia</taxon>
        <taxon>Actiniaria</taxon>
        <taxon>Edwardsiidae</taxon>
        <taxon>Nematostella</taxon>
    </lineage>
</organism>
<sequence length="260" mass="29191">MSYPTKTTFCVKYTMFFVNVLFWLISCIILAISSFAMVNKKELYGKINNLATDPAVMLAIAGVLMFVISFSGCLGALRENVCMLRFYSIMLGIMLLLEIVAAVLGYVYAGEVKQQVEKAVDHIIVRYRDDPDLQNIIDLLQKELKCCGSKDYKTWEQNVYFNCSSPSVERCGVPFSCCISDQINSQCGFGAIRMSESQASKVIYTKGCIQGAESWFMTNLIMMASIAASLPATQILGYCLARRLIEDIRDIIRRQQQAWG</sequence>
<evidence type="ECO:0000256" key="12">
    <source>
        <dbReference type="ARBA" id="ARBA00023180"/>
    </source>
</evidence>
<dbReference type="OMA" id="MTHRNFR"/>
<dbReference type="PhylomeDB" id="A7SLT8"/>
<evidence type="ECO:0000313" key="16">
    <source>
        <dbReference type="Proteomes" id="UP000001593"/>
    </source>
</evidence>
<keyword evidence="8" id="KW-0965">Cell junction</keyword>
<dbReference type="GO" id="GO:0051604">
    <property type="term" value="P:protein maturation"/>
    <property type="evidence" value="ECO:0007669"/>
    <property type="project" value="UniProtKB-ARBA"/>
</dbReference>
<dbReference type="GO" id="GO:0019899">
    <property type="term" value="F:enzyme binding"/>
    <property type="evidence" value="ECO:0007669"/>
    <property type="project" value="UniProtKB-ARBA"/>
</dbReference>
<evidence type="ECO:0000256" key="9">
    <source>
        <dbReference type="ARBA" id="ARBA00022989"/>
    </source>
</evidence>
<dbReference type="PANTHER" id="PTHR19282:SF431">
    <property type="entry name" value="TETRASPANIN 26A, ISOFORM B-RELATED"/>
    <property type="match status" value="1"/>
</dbReference>
<evidence type="ECO:0000256" key="1">
    <source>
        <dbReference type="ARBA" id="ARBA00004496"/>
    </source>
</evidence>
<dbReference type="Gene3D" id="1.10.1450.10">
    <property type="entry name" value="Tetraspanin"/>
    <property type="match status" value="1"/>
</dbReference>
<dbReference type="InParanoid" id="A7SLT8"/>
<evidence type="ECO:0000256" key="6">
    <source>
        <dbReference type="ARBA" id="ARBA00022490"/>
    </source>
</evidence>
<dbReference type="InterPro" id="IPR018499">
    <property type="entry name" value="Tetraspanin/Peripherin"/>
</dbReference>
<evidence type="ECO:0000256" key="14">
    <source>
        <dbReference type="RuleBase" id="RU361218"/>
    </source>
</evidence>
<keyword evidence="9 14" id="KW-1133">Transmembrane helix</keyword>
<evidence type="ECO:0000256" key="11">
    <source>
        <dbReference type="ARBA" id="ARBA00023157"/>
    </source>
</evidence>
<feature type="transmembrane region" description="Helical" evidence="14">
    <location>
        <begin position="220"/>
        <end position="241"/>
    </location>
</feature>
<dbReference type="SUPFAM" id="SSF48652">
    <property type="entry name" value="Tetraspanin"/>
    <property type="match status" value="1"/>
</dbReference>
<dbReference type="Pfam" id="PF00335">
    <property type="entry name" value="Tetraspanin"/>
    <property type="match status" value="1"/>
</dbReference>
<dbReference type="eggNOG" id="KOG3882">
    <property type="taxonomic scope" value="Eukaryota"/>
</dbReference>
<comment type="similarity">
    <text evidence="4 14">Belongs to the tetraspanin (TM4SF) family.</text>
</comment>
<proteinExistence type="inferred from homology"/>
<dbReference type="PIRSF" id="PIRSF002419">
    <property type="entry name" value="Tetraspanin"/>
    <property type="match status" value="1"/>
</dbReference>
<dbReference type="GO" id="GO:0065003">
    <property type="term" value="P:protein-containing complex assembly"/>
    <property type="evidence" value="ECO:0007669"/>
    <property type="project" value="UniProtKB-ARBA"/>
</dbReference>
<evidence type="ECO:0000256" key="3">
    <source>
        <dbReference type="ARBA" id="ARBA00004651"/>
    </source>
</evidence>
<name>A7SLT8_NEMVE</name>
<dbReference type="InterPro" id="IPR008952">
    <property type="entry name" value="Tetraspanin_EC2_sf"/>
</dbReference>
<reference evidence="15 16" key="1">
    <citation type="journal article" date="2007" name="Science">
        <title>Sea anemone genome reveals ancestral eumetazoan gene repertoire and genomic organization.</title>
        <authorList>
            <person name="Putnam N.H."/>
            <person name="Srivastava M."/>
            <person name="Hellsten U."/>
            <person name="Dirks B."/>
            <person name="Chapman J."/>
            <person name="Salamov A."/>
            <person name="Terry A."/>
            <person name="Shapiro H."/>
            <person name="Lindquist E."/>
            <person name="Kapitonov V.V."/>
            <person name="Jurka J."/>
            <person name="Genikhovich G."/>
            <person name="Grigoriev I.V."/>
            <person name="Lucas S.M."/>
            <person name="Steele R.E."/>
            <person name="Finnerty J.R."/>
            <person name="Technau U."/>
            <person name="Martindale M.Q."/>
            <person name="Rokhsar D.S."/>
        </authorList>
    </citation>
    <scope>NUCLEOTIDE SEQUENCE [LARGE SCALE GENOMIC DNA]</scope>
    <source>
        <strain evidence="16">CH2 X CH6</strain>
    </source>
</reference>
<feature type="disulfide bond" evidence="13">
    <location>
        <begin position="147"/>
        <end position="163"/>
    </location>
</feature>
<feature type="transmembrane region" description="Helical" evidence="14">
    <location>
        <begin position="16"/>
        <end position="36"/>
    </location>
</feature>
<evidence type="ECO:0000256" key="4">
    <source>
        <dbReference type="ARBA" id="ARBA00006840"/>
    </source>
</evidence>
<feature type="transmembrane region" description="Helical" evidence="14">
    <location>
        <begin position="89"/>
        <end position="109"/>
    </location>
</feature>
<keyword evidence="11 13" id="KW-1015">Disulfide bond</keyword>
<dbReference type="Proteomes" id="UP000001593">
    <property type="component" value="Unassembled WGS sequence"/>
</dbReference>
<keyword evidence="5" id="KW-1003">Cell membrane</keyword>
<dbReference type="GO" id="GO:0072659">
    <property type="term" value="P:protein localization to plasma membrane"/>
    <property type="evidence" value="ECO:0007669"/>
    <property type="project" value="UniProtKB-ARBA"/>
</dbReference>
<accession>A7SLT8</accession>
<evidence type="ECO:0000256" key="5">
    <source>
        <dbReference type="ARBA" id="ARBA00022475"/>
    </source>
</evidence>
<dbReference type="InterPro" id="IPR000301">
    <property type="entry name" value="Tetraspanin_animals"/>
</dbReference>
<feature type="transmembrane region" description="Helical" evidence="14">
    <location>
        <begin position="56"/>
        <end position="77"/>
    </location>
</feature>
<evidence type="ECO:0000256" key="10">
    <source>
        <dbReference type="ARBA" id="ARBA00023136"/>
    </source>
</evidence>
<comment type="subcellular location">
    <subcellularLocation>
        <location evidence="2">Cell junction</location>
        <location evidence="2">Adherens junction</location>
    </subcellularLocation>
    <subcellularLocation>
        <location evidence="3">Cell membrane</location>
        <topology evidence="3">Multi-pass membrane protein</topology>
    </subcellularLocation>
    <subcellularLocation>
        <location evidence="1">Cytoplasm</location>
    </subcellularLocation>
    <subcellularLocation>
        <location evidence="14">Membrane</location>
        <topology evidence="14">Multi-pass membrane protein</topology>
    </subcellularLocation>
</comment>
<dbReference type="GO" id="GO:0005737">
    <property type="term" value="C:cytoplasm"/>
    <property type="evidence" value="ECO:0007669"/>
    <property type="project" value="UniProtKB-SubCell"/>
</dbReference>
<dbReference type="KEGG" id="nve:5506725"/>
<protein>
    <recommendedName>
        <fullName evidence="14">Tetraspanin</fullName>
    </recommendedName>
</protein>
<evidence type="ECO:0000256" key="8">
    <source>
        <dbReference type="ARBA" id="ARBA00022949"/>
    </source>
</evidence>
<evidence type="ECO:0000256" key="2">
    <source>
        <dbReference type="ARBA" id="ARBA00004536"/>
    </source>
</evidence>
<dbReference type="AlphaFoldDB" id="A7SLT8"/>
<dbReference type="PRINTS" id="PR00259">
    <property type="entry name" value="TMFOUR"/>
</dbReference>
<keyword evidence="6" id="KW-0963">Cytoplasm</keyword>
<evidence type="ECO:0000313" key="15">
    <source>
        <dbReference type="EMBL" id="EDO35297.1"/>
    </source>
</evidence>
<keyword evidence="12" id="KW-0325">Glycoprotein</keyword>
<evidence type="ECO:0000256" key="7">
    <source>
        <dbReference type="ARBA" id="ARBA00022692"/>
    </source>
</evidence>